<reference evidence="9" key="1">
    <citation type="journal article" date="2021" name="PeerJ">
        <title>Extensive microbial diversity within the chicken gut microbiome revealed by metagenomics and culture.</title>
        <authorList>
            <person name="Gilroy R."/>
            <person name="Ravi A."/>
            <person name="Getino M."/>
            <person name="Pursley I."/>
            <person name="Horton D.L."/>
            <person name="Alikhan N.F."/>
            <person name="Baker D."/>
            <person name="Gharbi K."/>
            <person name="Hall N."/>
            <person name="Watson M."/>
            <person name="Adriaenssens E.M."/>
            <person name="Foster-Nyarko E."/>
            <person name="Jarju S."/>
            <person name="Secka A."/>
            <person name="Antonio M."/>
            <person name="Oren A."/>
            <person name="Chaudhuri R.R."/>
            <person name="La Ragione R."/>
            <person name="Hildebrand F."/>
            <person name="Pallen M.J."/>
        </authorList>
    </citation>
    <scope>NUCLEOTIDE SEQUENCE</scope>
    <source>
        <strain evidence="9">ChiGjej4B4-12881</strain>
    </source>
</reference>
<dbReference type="Proteomes" id="UP000886780">
    <property type="component" value="Unassembled WGS sequence"/>
</dbReference>
<evidence type="ECO:0000256" key="2">
    <source>
        <dbReference type="ARBA" id="ARBA00004936"/>
    </source>
</evidence>
<feature type="transmembrane region" description="Helical" evidence="7">
    <location>
        <begin position="160"/>
        <end position="178"/>
    </location>
</feature>
<evidence type="ECO:0000259" key="8">
    <source>
        <dbReference type="Pfam" id="PF00884"/>
    </source>
</evidence>
<name>A0A9D1W477_9FIRM</name>
<feature type="transmembrane region" description="Helical" evidence="7">
    <location>
        <begin position="133"/>
        <end position="151"/>
    </location>
</feature>
<sequence>MRFGRGKMERIRKIWSGKAAGKALAVLLALFLVPVSAFYLMQFVYGGWPWEYSLPVVLGNSLCVGIFYCLLVALSGRMVFSAAAVEITAALWGAANYFVVQFRGNPVLPWDFTALGTAAAVSGTYRIVPTRRMMLAAACLILLCTAAAVLRKKRWLRVRLLGRAAALACGLVCLHLVFRTDTLKEFGVSADVWDQAGAYRERGMAGAFVSNLKYLNVEIPEGYSPERADELLMAAQAAAEGEEGTRLAAVGDPALEAEIPAEKPHIIAIMNESWADFEEFGNLSLTESPMEYINSLDGAKGHAYTSVFGAGTSASEFEFLTGNTMAFLPPGSIPYQQYILQPSPSMASVLKENGYTCLAFHPGEMSSWQRNQAYPLLGFDQFKCGDDMDVEAAESHGYVNDQSDFNQVIWEFENREPGEKLFLFNVTIQSHGSYTDPDYPARVQLEGKEGAYPMAEQYLTLVQETDQAFEKLIRYFEEQEEPVLIVMFGDHQPSVEQEFLDLAYGVEQKDMTMEEYMGKFRVPFVIWSNYGLEPKIPEITSLNFLGQYVLDLAGIESDTYGDFLREFRNEIPALTFSGYFDSEGEAHSHLETNAFNEKIEEYQIVQYHRMFGRE</sequence>
<dbReference type="AlphaFoldDB" id="A0A9D1W477"/>
<keyword evidence="4 7" id="KW-0812">Transmembrane</keyword>
<dbReference type="InterPro" id="IPR050448">
    <property type="entry name" value="OpgB/LTA_synthase_biosynth"/>
</dbReference>
<dbReference type="Gene3D" id="3.40.720.10">
    <property type="entry name" value="Alkaline Phosphatase, subunit A"/>
    <property type="match status" value="1"/>
</dbReference>
<dbReference type="EMBL" id="DXEU01000072">
    <property type="protein sequence ID" value="HIX52005.1"/>
    <property type="molecule type" value="Genomic_DNA"/>
</dbReference>
<evidence type="ECO:0000256" key="5">
    <source>
        <dbReference type="ARBA" id="ARBA00022989"/>
    </source>
</evidence>
<dbReference type="InterPro" id="IPR000917">
    <property type="entry name" value="Sulfatase_N"/>
</dbReference>
<proteinExistence type="predicted"/>
<keyword evidence="5 7" id="KW-1133">Transmembrane helix</keyword>
<evidence type="ECO:0000256" key="4">
    <source>
        <dbReference type="ARBA" id="ARBA00022692"/>
    </source>
</evidence>
<dbReference type="PANTHER" id="PTHR47371:SF3">
    <property type="entry name" value="PHOSPHOGLYCEROL TRANSFERASE I"/>
    <property type="match status" value="1"/>
</dbReference>
<comment type="caution">
    <text evidence="9">The sequence shown here is derived from an EMBL/GenBank/DDBJ whole genome shotgun (WGS) entry which is preliminary data.</text>
</comment>
<dbReference type="SUPFAM" id="SSF53649">
    <property type="entry name" value="Alkaline phosphatase-like"/>
    <property type="match status" value="1"/>
</dbReference>
<dbReference type="InterPro" id="IPR017850">
    <property type="entry name" value="Alkaline_phosphatase_core_sf"/>
</dbReference>
<evidence type="ECO:0000313" key="9">
    <source>
        <dbReference type="EMBL" id="HIX52005.1"/>
    </source>
</evidence>
<feature type="transmembrane region" description="Helical" evidence="7">
    <location>
        <begin position="78"/>
        <end position="100"/>
    </location>
</feature>
<feature type="transmembrane region" description="Helical" evidence="7">
    <location>
        <begin position="53"/>
        <end position="71"/>
    </location>
</feature>
<dbReference type="Pfam" id="PF00884">
    <property type="entry name" value="Sulfatase"/>
    <property type="match status" value="1"/>
</dbReference>
<gene>
    <name evidence="9" type="ORF">IAA28_04280</name>
</gene>
<evidence type="ECO:0000256" key="6">
    <source>
        <dbReference type="ARBA" id="ARBA00023136"/>
    </source>
</evidence>
<comment type="pathway">
    <text evidence="2">Cell wall biogenesis; lipoteichoic acid biosynthesis.</text>
</comment>
<evidence type="ECO:0000313" key="10">
    <source>
        <dbReference type="Proteomes" id="UP000886780"/>
    </source>
</evidence>
<dbReference type="CDD" id="cd16015">
    <property type="entry name" value="LTA_synthase"/>
    <property type="match status" value="1"/>
</dbReference>
<accession>A0A9D1W477</accession>
<keyword evidence="3" id="KW-1003">Cell membrane</keyword>
<keyword evidence="6 7" id="KW-0472">Membrane</keyword>
<evidence type="ECO:0000256" key="3">
    <source>
        <dbReference type="ARBA" id="ARBA00022475"/>
    </source>
</evidence>
<comment type="subcellular location">
    <subcellularLocation>
        <location evidence="1">Cell membrane</location>
        <topology evidence="1">Multi-pass membrane protein</topology>
    </subcellularLocation>
</comment>
<feature type="domain" description="Sulfatase N-terminal" evidence="8">
    <location>
        <begin position="264"/>
        <end position="555"/>
    </location>
</feature>
<protein>
    <submittedName>
        <fullName evidence="9">LTA synthase family protein</fullName>
    </submittedName>
</protein>
<evidence type="ECO:0000256" key="7">
    <source>
        <dbReference type="SAM" id="Phobius"/>
    </source>
</evidence>
<reference evidence="9" key="2">
    <citation type="submission" date="2021-04" db="EMBL/GenBank/DDBJ databases">
        <authorList>
            <person name="Gilroy R."/>
        </authorList>
    </citation>
    <scope>NUCLEOTIDE SEQUENCE</scope>
    <source>
        <strain evidence="9">ChiGjej4B4-12881</strain>
    </source>
</reference>
<dbReference type="PANTHER" id="PTHR47371">
    <property type="entry name" value="LIPOTEICHOIC ACID SYNTHASE"/>
    <property type="match status" value="1"/>
</dbReference>
<dbReference type="GO" id="GO:0005886">
    <property type="term" value="C:plasma membrane"/>
    <property type="evidence" value="ECO:0007669"/>
    <property type="project" value="UniProtKB-SubCell"/>
</dbReference>
<organism evidence="9 10">
    <name type="scientific">Candidatus Lachnoclostridium stercoripullorum</name>
    <dbReference type="NCBI Taxonomy" id="2838635"/>
    <lineage>
        <taxon>Bacteria</taxon>
        <taxon>Bacillati</taxon>
        <taxon>Bacillota</taxon>
        <taxon>Clostridia</taxon>
        <taxon>Lachnospirales</taxon>
        <taxon>Lachnospiraceae</taxon>
    </lineage>
</organism>
<evidence type="ECO:0000256" key="1">
    <source>
        <dbReference type="ARBA" id="ARBA00004651"/>
    </source>
</evidence>